<accession>A0A835YGJ5</accession>
<evidence type="ECO:0000313" key="2">
    <source>
        <dbReference type="Proteomes" id="UP000612055"/>
    </source>
</evidence>
<protein>
    <submittedName>
        <fullName evidence="1">Uncharacterized protein</fullName>
    </submittedName>
</protein>
<proteinExistence type="predicted"/>
<reference evidence="1" key="1">
    <citation type="journal article" date="2020" name="bioRxiv">
        <title>Comparative genomics of Chlamydomonas.</title>
        <authorList>
            <person name="Craig R.J."/>
            <person name="Hasan A.R."/>
            <person name="Ness R.W."/>
            <person name="Keightley P.D."/>
        </authorList>
    </citation>
    <scope>NUCLEOTIDE SEQUENCE</scope>
    <source>
        <strain evidence="1">CCAP 11/70</strain>
    </source>
</reference>
<dbReference type="Proteomes" id="UP000612055">
    <property type="component" value="Unassembled WGS sequence"/>
</dbReference>
<gene>
    <name evidence="1" type="ORF">HYH03_001575</name>
</gene>
<dbReference type="OrthoDB" id="523486at2759"/>
<evidence type="ECO:0000313" key="1">
    <source>
        <dbReference type="EMBL" id="KAG2500813.1"/>
    </source>
</evidence>
<organism evidence="1 2">
    <name type="scientific">Edaphochlamys debaryana</name>
    <dbReference type="NCBI Taxonomy" id="47281"/>
    <lineage>
        <taxon>Eukaryota</taxon>
        <taxon>Viridiplantae</taxon>
        <taxon>Chlorophyta</taxon>
        <taxon>core chlorophytes</taxon>
        <taxon>Chlorophyceae</taxon>
        <taxon>CS clade</taxon>
        <taxon>Chlamydomonadales</taxon>
        <taxon>Chlamydomonadales incertae sedis</taxon>
        <taxon>Edaphochlamys</taxon>
    </lineage>
</organism>
<dbReference type="EMBL" id="JAEHOE010000003">
    <property type="protein sequence ID" value="KAG2500813.1"/>
    <property type="molecule type" value="Genomic_DNA"/>
</dbReference>
<comment type="caution">
    <text evidence="1">The sequence shown here is derived from an EMBL/GenBank/DDBJ whole genome shotgun (WGS) entry which is preliminary data.</text>
</comment>
<sequence>MANPTTGADALAVIDCENWRIRVRKEEYTNKKWQDEWGFLASRSGTPTHLKDPHARSTVKYFGNAGGYTLQHKKIPLVGRDAERAVSQEKEYMATASLNEGRPTTALQATLLSHSQRMQYIDNNDMALETTNRSYGLRHTLEQFGVAEHGIRASRTKLPSN</sequence>
<name>A0A835YGJ5_9CHLO</name>
<keyword evidence="2" id="KW-1185">Reference proteome</keyword>
<dbReference type="AlphaFoldDB" id="A0A835YGJ5"/>